<proteinExistence type="predicted"/>
<accession>A0A8S5V3T2</accession>
<sequence>MMKYCDYNFYMNEYNGTMAEEDFNREVLKASAYVDMVTMNRITASVLNKYADQIKLATCAACDVYYAAEKGGEITSETVGSWSRSYGASGMTVQQKLQDSVENYLIMTGLLYRGAVL</sequence>
<protein>
    <submittedName>
        <fullName evidence="1">Head Tail Connector Protein</fullName>
    </submittedName>
</protein>
<organism evidence="1">
    <name type="scientific">Myoviridae sp. ctk6V34</name>
    <dbReference type="NCBI Taxonomy" id="2825164"/>
    <lineage>
        <taxon>Viruses</taxon>
        <taxon>Duplodnaviria</taxon>
        <taxon>Heunggongvirae</taxon>
        <taxon>Uroviricota</taxon>
        <taxon>Caudoviricetes</taxon>
    </lineage>
</organism>
<name>A0A8S5V3T2_9CAUD</name>
<evidence type="ECO:0000313" key="1">
    <source>
        <dbReference type="EMBL" id="DAG01279.1"/>
    </source>
</evidence>
<reference evidence="1" key="1">
    <citation type="journal article" date="2021" name="Proc. Natl. Acad. Sci. U.S.A.">
        <title>A Catalog of Tens of Thousands of Viruses from Human Metagenomes Reveals Hidden Associations with Chronic Diseases.</title>
        <authorList>
            <person name="Tisza M.J."/>
            <person name="Buck C.B."/>
        </authorList>
    </citation>
    <scope>NUCLEOTIDE SEQUENCE</scope>
    <source>
        <strain evidence="1">Ctk6V34</strain>
    </source>
</reference>
<dbReference type="EMBL" id="BK016190">
    <property type="protein sequence ID" value="DAG01279.1"/>
    <property type="molecule type" value="Genomic_DNA"/>
</dbReference>